<keyword evidence="5" id="KW-1185">Reference proteome</keyword>
<evidence type="ECO:0000256" key="2">
    <source>
        <dbReference type="ARBA" id="ARBA00022917"/>
    </source>
</evidence>
<dbReference type="SMART" id="SM00654">
    <property type="entry name" value="eIF6"/>
    <property type="match status" value="1"/>
</dbReference>
<name>A0A977KA42_9CREN</name>
<dbReference type="EMBL" id="CP006868">
    <property type="protein sequence ID" value="UXD21850.1"/>
    <property type="molecule type" value="Genomic_DNA"/>
</dbReference>
<dbReference type="InterPro" id="IPR002769">
    <property type="entry name" value="eIF6"/>
</dbReference>
<dbReference type="NCBIfam" id="TIGR00323">
    <property type="entry name" value="eIF-6"/>
    <property type="match status" value="1"/>
</dbReference>
<dbReference type="PANTHER" id="PTHR10784">
    <property type="entry name" value="TRANSLATION INITIATION FACTOR 6"/>
    <property type="match status" value="1"/>
</dbReference>
<keyword evidence="1 3" id="KW-0396">Initiation factor</keyword>
<dbReference type="GO" id="GO:0003743">
    <property type="term" value="F:translation initiation factor activity"/>
    <property type="evidence" value="ECO:0007669"/>
    <property type="project" value="UniProtKB-UniRule"/>
</dbReference>
<sequence>MEFEVARISVFGNPNIGVYIFANDDFALIPPGQTEKVVKTVEETLRVRVIEMKIVDSSLLGLFIAGNNHAILVPSIAKEYEIEKLKKEVDLPVHVIPGRLTALGNVVLTNDHYALLHPEMEGLKKTISNALGVPAETGTIAKIPTVGSAAVFNDKGGLVHPEVSDEEAEELSQKFKVPVDVGTVNYGVPYVKMGVVANNKGALVGEQTTGPELARITQVLSGALGRQ</sequence>
<dbReference type="GO" id="GO:0042256">
    <property type="term" value="P:cytosolic ribosome assembly"/>
    <property type="evidence" value="ECO:0007669"/>
    <property type="project" value="InterPro"/>
</dbReference>
<dbReference type="HAMAP" id="MF_00032">
    <property type="entry name" value="eIF_6"/>
    <property type="match status" value="1"/>
</dbReference>
<dbReference type="Proteomes" id="UP001063698">
    <property type="component" value="Chromosome"/>
</dbReference>
<dbReference type="Gene3D" id="3.75.10.10">
    <property type="entry name" value="L-arginine/glycine Amidinotransferase, Chain A"/>
    <property type="match status" value="1"/>
</dbReference>
<dbReference type="AlphaFoldDB" id="A0A977KA42"/>
<evidence type="ECO:0000256" key="1">
    <source>
        <dbReference type="ARBA" id="ARBA00022540"/>
    </source>
</evidence>
<comment type="similarity">
    <text evidence="3">Belongs to the eIF-6 family.</text>
</comment>
<evidence type="ECO:0000313" key="4">
    <source>
        <dbReference type="EMBL" id="UXD21850.1"/>
    </source>
</evidence>
<keyword evidence="2 3" id="KW-0648">Protein biosynthesis</keyword>
<evidence type="ECO:0000256" key="3">
    <source>
        <dbReference type="HAMAP-Rule" id="MF_00032"/>
    </source>
</evidence>
<gene>
    <name evidence="3" type="primary">eif6</name>
    <name evidence="4" type="ORF">IPA_08770</name>
</gene>
<dbReference type="GO" id="GO:0043022">
    <property type="term" value="F:ribosome binding"/>
    <property type="evidence" value="ECO:0007669"/>
    <property type="project" value="InterPro"/>
</dbReference>
<evidence type="ECO:0000313" key="5">
    <source>
        <dbReference type="Proteomes" id="UP001063698"/>
    </source>
</evidence>
<dbReference type="PIRSF" id="PIRSF006413">
    <property type="entry name" value="IF-6"/>
    <property type="match status" value="1"/>
</dbReference>
<protein>
    <recommendedName>
        <fullName evidence="3">Translation initiation factor 6</fullName>
        <shortName evidence="3">aIF-6</shortName>
    </recommendedName>
</protein>
<dbReference type="Pfam" id="PF01912">
    <property type="entry name" value="eIF-6"/>
    <property type="match status" value="1"/>
</dbReference>
<dbReference type="KEGG" id="ipc:IPA_08770"/>
<comment type="function">
    <text evidence="3">Binds to the 50S ribosomal subunit and prevents its association with the 30S ribosomal subunit to form the 70S initiation complex.</text>
</comment>
<accession>A0A977KA42</accession>
<organism evidence="4 5">
    <name type="scientific">Ignicoccus pacificus DSM 13166</name>
    <dbReference type="NCBI Taxonomy" id="940294"/>
    <lineage>
        <taxon>Archaea</taxon>
        <taxon>Thermoproteota</taxon>
        <taxon>Thermoprotei</taxon>
        <taxon>Desulfurococcales</taxon>
        <taxon>Desulfurococcaceae</taxon>
        <taxon>Ignicoccus</taxon>
    </lineage>
</organism>
<proteinExistence type="inferred from homology"/>
<reference evidence="4" key="1">
    <citation type="submission" date="2013-11" db="EMBL/GenBank/DDBJ databases">
        <title>Comparative genomics of Ignicoccus.</title>
        <authorList>
            <person name="Podar M."/>
        </authorList>
    </citation>
    <scope>NUCLEOTIDE SEQUENCE</scope>
    <source>
        <strain evidence="4">DSM 13166</strain>
    </source>
</reference>
<dbReference type="SUPFAM" id="SSF55909">
    <property type="entry name" value="Pentein"/>
    <property type="match status" value="1"/>
</dbReference>